<organism evidence="1 2">
    <name type="scientific">Zhongshania aliphaticivorans</name>
    <dbReference type="NCBI Taxonomy" id="1470434"/>
    <lineage>
        <taxon>Bacteria</taxon>
        <taxon>Pseudomonadati</taxon>
        <taxon>Pseudomonadota</taxon>
        <taxon>Gammaproteobacteria</taxon>
        <taxon>Cellvibrionales</taxon>
        <taxon>Spongiibacteraceae</taxon>
        <taxon>Zhongshania</taxon>
    </lineage>
</organism>
<evidence type="ECO:0000313" key="1">
    <source>
        <dbReference type="EMBL" id="AMO67971.1"/>
    </source>
</evidence>
<name>A0A127M472_9GAMM</name>
<sequence>MKNHSLNQLLDERKLWRGQQLRSSVAASDRLSTGFSTLDNALHTGGWPRSGSTELLGEYGIGELWFLLPALREHLADRPMAWLNPPYLPHAPALAAQGLAVDKQLLVRPKTLADQLWAAEELLRSGAYSAVLSWFNEPNLNDRQLRRLHIAALEGLCWHLHFRPASLAQQISPAPLRLNLSAAKQSLQINIIKQQGGHAGQQLQLARPAALYLQQSAAVTWPVYSSASVAKTQSHPQALRKISVLANTGIFASATRQDSVVNVIKTGSNEPSH</sequence>
<dbReference type="NCBIfam" id="NF033429">
    <property type="entry name" value="ImuA_translesion"/>
    <property type="match status" value="1"/>
</dbReference>
<proteinExistence type="predicted"/>
<accession>A0A127M472</accession>
<dbReference type="KEGG" id="zal:AZF00_06480"/>
<dbReference type="InterPro" id="IPR047610">
    <property type="entry name" value="ImuA_translesion"/>
</dbReference>
<dbReference type="STRING" id="1470434.AZF00_06480"/>
<dbReference type="Gene3D" id="3.40.50.300">
    <property type="entry name" value="P-loop containing nucleotide triphosphate hydrolases"/>
    <property type="match status" value="1"/>
</dbReference>
<dbReference type="EMBL" id="CP014544">
    <property type="protein sequence ID" value="AMO67971.1"/>
    <property type="molecule type" value="Genomic_DNA"/>
</dbReference>
<evidence type="ECO:0008006" key="3">
    <source>
        <dbReference type="Google" id="ProtNLM"/>
    </source>
</evidence>
<evidence type="ECO:0000313" key="2">
    <source>
        <dbReference type="Proteomes" id="UP000074119"/>
    </source>
</evidence>
<gene>
    <name evidence="1" type="ORF">AZF00_06480</name>
</gene>
<dbReference type="SUPFAM" id="SSF52540">
    <property type="entry name" value="P-loop containing nucleoside triphosphate hydrolases"/>
    <property type="match status" value="1"/>
</dbReference>
<dbReference type="RefSeq" id="WP_062383453.1">
    <property type="nucleotide sequence ID" value="NZ_CP014544.1"/>
</dbReference>
<dbReference type="Proteomes" id="UP000074119">
    <property type="component" value="Chromosome"/>
</dbReference>
<dbReference type="AlphaFoldDB" id="A0A127M472"/>
<dbReference type="InterPro" id="IPR027417">
    <property type="entry name" value="P-loop_NTPase"/>
</dbReference>
<reference evidence="1 2" key="1">
    <citation type="submission" date="2015-12" db="EMBL/GenBank/DDBJ databases">
        <authorList>
            <person name="Shamseldin A."/>
            <person name="Moawad H."/>
            <person name="Abd El-Rahim W.M."/>
            <person name="Sadowsky M.J."/>
        </authorList>
    </citation>
    <scope>NUCLEOTIDE SEQUENCE [LARGE SCALE GENOMIC DNA]</scope>
    <source>
        <strain evidence="1 2">SM2</strain>
    </source>
</reference>
<protein>
    <recommendedName>
        <fullName evidence="3">SOS cell division inhibitor SulA</fullName>
    </recommendedName>
</protein>